<keyword evidence="7" id="KW-1185">Reference proteome</keyword>
<reference evidence="6 7" key="1">
    <citation type="submission" date="2018-10" db="EMBL/GenBank/DDBJ databases">
        <title>Kocuria tytouropygialis sp. nov., isolated from the uropygial gland of an American barn owl (Tyto furcata).</title>
        <authorList>
            <person name="Braun M.S."/>
            <person name="Wang E."/>
            <person name="Zimmermann S."/>
            <person name="Wagner H."/>
            <person name="Wink M."/>
        </authorList>
    </citation>
    <scope>NUCLEOTIDE SEQUENCE [LARGE SCALE GENOMIC DNA]</scope>
    <source>
        <strain evidence="6 7">442</strain>
    </source>
</reference>
<evidence type="ECO:0000313" key="7">
    <source>
        <dbReference type="Proteomes" id="UP000249516"/>
    </source>
</evidence>
<dbReference type="InterPro" id="IPR050109">
    <property type="entry name" value="HTH-type_TetR-like_transc_reg"/>
</dbReference>
<feature type="domain" description="HTH tetR-type" evidence="5">
    <location>
        <begin position="4"/>
        <end position="64"/>
    </location>
</feature>
<dbReference type="InterPro" id="IPR001647">
    <property type="entry name" value="HTH_TetR"/>
</dbReference>
<evidence type="ECO:0000259" key="5">
    <source>
        <dbReference type="PROSITE" id="PS50977"/>
    </source>
</evidence>
<evidence type="ECO:0000313" key="6">
    <source>
        <dbReference type="EMBL" id="RKQ36739.1"/>
    </source>
</evidence>
<dbReference type="Pfam" id="PF00440">
    <property type="entry name" value="TetR_N"/>
    <property type="match status" value="1"/>
</dbReference>
<sequence>MARPTTVARVLAAVLDLAEHGGPSALTMEGIAAEAGVGKQTLYRTWPSVHAILFDALVTESAAAGSSESYATTFDVLQSTIAELTTEPRASLLRMLAAAIHSDEAIAHQFHTRLFQPQQEQITRLVAADGYANPKTATELLLAPLLYRWFLRLPQFTDSELRDHVEKVRRLEQLSSTNVSGQYT</sequence>
<keyword evidence="1" id="KW-0805">Transcription regulation</keyword>
<organism evidence="6 7">
    <name type="scientific">Kocuria tytonis</name>
    <dbReference type="NCBI Taxonomy" id="2054280"/>
    <lineage>
        <taxon>Bacteria</taxon>
        <taxon>Bacillati</taxon>
        <taxon>Actinomycetota</taxon>
        <taxon>Actinomycetes</taxon>
        <taxon>Micrococcales</taxon>
        <taxon>Micrococcaceae</taxon>
        <taxon>Kocuria</taxon>
    </lineage>
</organism>
<dbReference type="PROSITE" id="PS50977">
    <property type="entry name" value="HTH_TETR_2"/>
    <property type="match status" value="1"/>
</dbReference>
<comment type="caution">
    <text evidence="6">The sequence shown here is derived from an EMBL/GenBank/DDBJ whole genome shotgun (WGS) entry which is preliminary data.</text>
</comment>
<dbReference type="InterPro" id="IPR009057">
    <property type="entry name" value="Homeodomain-like_sf"/>
</dbReference>
<dbReference type="PANTHER" id="PTHR30055:SF234">
    <property type="entry name" value="HTH-TYPE TRANSCRIPTIONAL REGULATOR BETI"/>
    <property type="match status" value="1"/>
</dbReference>
<dbReference type="InterPro" id="IPR011075">
    <property type="entry name" value="TetR_C"/>
</dbReference>
<evidence type="ECO:0000256" key="3">
    <source>
        <dbReference type="ARBA" id="ARBA00023163"/>
    </source>
</evidence>
<evidence type="ECO:0000256" key="4">
    <source>
        <dbReference type="PROSITE-ProRule" id="PRU00335"/>
    </source>
</evidence>
<dbReference type="PANTHER" id="PTHR30055">
    <property type="entry name" value="HTH-TYPE TRANSCRIPTIONAL REGULATOR RUTR"/>
    <property type="match status" value="1"/>
</dbReference>
<dbReference type="InterPro" id="IPR036271">
    <property type="entry name" value="Tet_transcr_reg_TetR-rel_C_sf"/>
</dbReference>
<evidence type="ECO:0000256" key="1">
    <source>
        <dbReference type="ARBA" id="ARBA00023015"/>
    </source>
</evidence>
<dbReference type="Gene3D" id="1.10.357.10">
    <property type="entry name" value="Tetracycline Repressor, domain 2"/>
    <property type="match status" value="1"/>
</dbReference>
<dbReference type="Gene3D" id="1.10.10.60">
    <property type="entry name" value="Homeodomain-like"/>
    <property type="match status" value="1"/>
</dbReference>
<gene>
    <name evidence="6" type="ORF">C1C97_003710</name>
</gene>
<dbReference type="GO" id="GO:0003700">
    <property type="term" value="F:DNA-binding transcription factor activity"/>
    <property type="evidence" value="ECO:0007669"/>
    <property type="project" value="TreeGrafter"/>
</dbReference>
<accession>A0A495A9L8</accession>
<protein>
    <submittedName>
        <fullName evidence="6">TetR/AcrR family transcriptional regulator</fullName>
    </submittedName>
</protein>
<dbReference type="Pfam" id="PF16859">
    <property type="entry name" value="TetR_C_11"/>
    <property type="match status" value="1"/>
</dbReference>
<dbReference type="OrthoDB" id="9796019at2"/>
<keyword evidence="2 4" id="KW-0238">DNA-binding</keyword>
<feature type="DNA-binding region" description="H-T-H motif" evidence="4">
    <location>
        <begin position="27"/>
        <end position="46"/>
    </location>
</feature>
<dbReference type="AlphaFoldDB" id="A0A495A9L8"/>
<dbReference type="Proteomes" id="UP000249516">
    <property type="component" value="Unassembled WGS sequence"/>
</dbReference>
<evidence type="ECO:0000256" key="2">
    <source>
        <dbReference type="ARBA" id="ARBA00023125"/>
    </source>
</evidence>
<dbReference type="RefSeq" id="WP_110919619.1">
    <property type="nucleotide sequence ID" value="NZ_PNJG02000001.1"/>
</dbReference>
<keyword evidence="3" id="KW-0804">Transcription</keyword>
<dbReference type="SUPFAM" id="SSF48498">
    <property type="entry name" value="Tetracyclin repressor-like, C-terminal domain"/>
    <property type="match status" value="1"/>
</dbReference>
<dbReference type="GO" id="GO:0000976">
    <property type="term" value="F:transcription cis-regulatory region binding"/>
    <property type="evidence" value="ECO:0007669"/>
    <property type="project" value="TreeGrafter"/>
</dbReference>
<proteinExistence type="predicted"/>
<dbReference type="EMBL" id="PNJG02000001">
    <property type="protein sequence ID" value="RKQ36739.1"/>
    <property type="molecule type" value="Genomic_DNA"/>
</dbReference>
<name>A0A495A9L8_9MICC</name>
<dbReference type="SUPFAM" id="SSF46689">
    <property type="entry name" value="Homeodomain-like"/>
    <property type="match status" value="1"/>
</dbReference>